<organism evidence="10 11">
    <name type="scientific">Paraburkholderia fungorum</name>
    <dbReference type="NCBI Taxonomy" id="134537"/>
    <lineage>
        <taxon>Bacteria</taxon>
        <taxon>Pseudomonadati</taxon>
        <taxon>Pseudomonadota</taxon>
        <taxon>Betaproteobacteria</taxon>
        <taxon>Burkholderiales</taxon>
        <taxon>Burkholderiaceae</taxon>
        <taxon>Paraburkholderia</taxon>
    </lineage>
</organism>
<dbReference type="SUPFAM" id="SSF55073">
    <property type="entry name" value="Nucleotide cyclase"/>
    <property type="match status" value="1"/>
</dbReference>
<evidence type="ECO:0000256" key="7">
    <source>
        <dbReference type="ARBA" id="ARBA00034247"/>
    </source>
</evidence>
<dbReference type="CDD" id="cd12914">
    <property type="entry name" value="PDC1_DGC_like"/>
    <property type="match status" value="1"/>
</dbReference>
<dbReference type="EC" id="2.7.7.65" evidence="2"/>
<dbReference type="Gene3D" id="3.30.70.270">
    <property type="match status" value="1"/>
</dbReference>
<dbReference type="AlphaFoldDB" id="A0A3R7HSI6"/>
<dbReference type="RefSeq" id="WP_120342304.1">
    <property type="nucleotide sequence ID" value="NZ_MCAS01000001.1"/>
</dbReference>
<dbReference type="GO" id="GO:0043709">
    <property type="term" value="P:cell adhesion involved in single-species biofilm formation"/>
    <property type="evidence" value="ECO:0007669"/>
    <property type="project" value="TreeGrafter"/>
</dbReference>
<dbReference type="CDD" id="cd01949">
    <property type="entry name" value="GGDEF"/>
    <property type="match status" value="1"/>
</dbReference>
<keyword evidence="3" id="KW-1003">Cell membrane</keyword>
<dbReference type="InterPro" id="IPR050469">
    <property type="entry name" value="Diguanylate_Cyclase"/>
</dbReference>
<dbReference type="GO" id="GO:1902201">
    <property type="term" value="P:negative regulation of bacterial-type flagellum-dependent cell motility"/>
    <property type="evidence" value="ECO:0007669"/>
    <property type="project" value="TreeGrafter"/>
</dbReference>
<dbReference type="Gene3D" id="3.30.450.20">
    <property type="entry name" value="PAS domain"/>
    <property type="match status" value="2"/>
</dbReference>
<dbReference type="Pfam" id="PF02743">
    <property type="entry name" value="dCache_1"/>
    <property type="match status" value="1"/>
</dbReference>
<evidence type="ECO:0000256" key="1">
    <source>
        <dbReference type="ARBA" id="ARBA00004651"/>
    </source>
</evidence>
<evidence type="ECO:0000256" key="4">
    <source>
        <dbReference type="ARBA" id="ARBA00022692"/>
    </source>
</evidence>
<dbReference type="GO" id="GO:0052621">
    <property type="term" value="F:diguanylate cyclase activity"/>
    <property type="evidence" value="ECO:0007669"/>
    <property type="project" value="UniProtKB-EC"/>
</dbReference>
<evidence type="ECO:0000313" key="11">
    <source>
        <dbReference type="Proteomes" id="UP000283709"/>
    </source>
</evidence>
<comment type="catalytic activity">
    <reaction evidence="7">
        <text>2 GTP = 3',3'-c-di-GMP + 2 diphosphate</text>
        <dbReference type="Rhea" id="RHEA:24898"/>
        <dbReference type="ChEBI" id="CHEBI:33019"/>
        <dbReference type="ChEBI" id="CHEBI:37565"/>
        <dbReference type="ChEBI" id="CHEBI:58805"/>
        <dbReference type="EC" id="2.7.7.65"/>
    </reaction>
</comment>
<dbReference type="InterPro" id="IPR029787">
    <property type="entry name" value="Nucleotide_cyclase"/>
</dbReference>
<comment type="subcellular location">
    <subcellularLocation>
        <location evidence="1">Cell membrane</location>
        <topology evidence="1">Multi-pass membrane protein</topology>
    </subcellularLocation>
</comment>
<dbReference type="SMART" id="SM00267">
    <property type="entry name" value="GGDEF"/>
    <property type="match status" value="1"/>
</dbReference>
<evidence type="ECO:0000256" key="6">
    <source>
        <dbReference type="ARBA" id="ARBA00023136"/>
    </source>
</evidence>
<protein>
    <recommendedName>
        <fullName evidence="2">diguanylate cyclase</fullName>
        <ecNumber evidence="2">2.7.7.65</ecNumber>
    </recommendedName>
</protein>
<dbReference type="NCBIfam" id="TIGR00254">
    <property type="entry name" value="GGDEF"/>
    <property type="match status" value="1"/>
</dbReference>
<keyword evidence="6 8" id="KW-0472">Membrane</keyword>
<dbReference type="FunFam" id="3.30.70.270:FF:000001">
    <property type="entry name" value="Diguanylate cyclase domain protein"/>
    <property type="match status" value="1"/>
</dbReference>
<keyword evidence="4 8" id="KW-0812">Transmembrane</keyword>
<evidence type="ECO:0000256" key="2">
    <source>
        <dbReference type="ARBA" id="ARBA00012528"/>
    </source>
</evidence>
<comment type="caution">
    <text evidence="10">The sequence shown here is derived from an EMBL/GenBank/DDBJ whole genome shotgun (WGS) entry which is preliminary data.</text>
</comment>
<evidence type="ECO:0000256" key="5">
    <source>
        <dbReference type="ARBA" id="ARBA00022989"/>
    </source>
</evidence>
<dbReference type="PROSITE" id="PS50887">
    <property type="entry name" value="GGDEF"/>
    <property type="match status" value="1"/>
</dbReference>
<dbReference type="PANTHER" id="PTHR45138:SF9">
    <property type="entry name" value="DIGUANYLATE CYCLASE DGCM-RELATED"/>
    <property type="match status" value="1"/>
</dbReference>
<name>A0A3R7HSI6_9BURK</name>
<dbReference type="Proteomes" id="UP000283709">
    <property type="component" value="Unassembled WGS sequence"/>
</dbReference>
<evidence type="ECO:0000256" key="8">
    <source>
        <dbReference type="SAM" id="Phobius"/>
    </source>
</evidence>
<evidence type="ECO:0000313" key="10">
    <source>
        <dbReference type="EMBL" id="RKF50682.1"/>
    </source>
</evidence>
<evidence type="ECO:0000256" key="3">
    <source>
        <dbReference type="ARBA" id="ARBA00022475"/>
    </source>
</evidence>
<evidence type="ECO:0000259" key="9">
    <source>
        <dbReference type="PROSITE" id="PS50887"/>
    </source>
</evidence>
<feature type="domain" description="GGDEF" evidence="9">
    <location>
        <begin position="377"/>
        <end position="513"/>
    </location>
</feature>
<dbReference type="InterPro" id="IPR000160">
    <property type="entry name" value="GGDEF_dom"/>
</dbReference>
<feature type="transmembrane region" description="Helical" evidence="8">
    <location>
        <begin position="32"/>
        <end position="53"/>
    </location>
</feature>
<gene>
    <name evidence="10" type="ORF">BCY88_00415</name>
</gene>
<dbReference type="GO" id="GO:0005886">
    <property type="term" value="C:plasma membrane"/>
    <property type="evidence" value="ECO:0007669"/>
    <property type="project" value="UniProtKB-SubCell"/>
</dbReference>
<sequence length="524" mass="56194">MAHQTLSLRRRLRFMTRAGGADVARYVGNHPFFAGVAGTLVAVAMAGLTLLTLSSGRADALDHARETAQNLVSIISTDLERNVEIYDLSLDAMVDGARDPATWALPPGLRRAVLFDRATTAGYLGGAYVLGPDGRVIASQNDEIDASVNLGDRDYFVVHQRSPAVGLYLSHPYRSRLRDGKLSIGLTRRINEADGRFGGVALLAIRIEYFQHLLDRINTGELGSVFIVMDDGTLLARKPFSSHDIGSSIARSPTFQVMAAHSSGSYIANSAVDGVRRMFTYARVPGTPLIAAVAPSVDEVLAPWRRRSTIAGVLTLAFGAVFVMVSWLLAFALRDKSRAQAALMRLAATDPLTGLSNRRVLDKRLDEEWRRARRSGQSLSALFIDIDHFKHFNDVYGHASGDEALTAVAECISATVLRPVDLVARYGGEEFAVILPDTNAEGALNVAELIRSKVQSLRVVHRAGEAVAVTVSIGCATCVPADGANALDLLAAADRQLYAAKAAGRNRVNSAISAGRPVAQGSPP</sequence>
<dbReference type="PANTHER" id="PTHR45138">
    <property type="entry name" value="REGULATORY COMPONENTS OF SENSORY TRANSDUCTION SYSTEM"/>
    <property type="match status" value="1"/>
</dbReference>
<dbReference type="InterPro" id="IPR033479">
    <property type="entry name" value="dCache_1"/>
</dbReference>
<proteinExistence type="predicted"/>
<dbReference type="InterPro" id="IPR043128">
    <property type="entry name" value="Rev_trsase/Diguanyl_cyclase"/>
</dbReference>
<dbReference type="Pfam" id="PF00990">
    <property type="entry name" value="GGDEF"/>
    <property type="match status" value="1"/>
</dbReference>
<dbReference type="OrthoDB" id="9813903at2"/>
<accession>A0A3R7HSI6</accession>
<feature type="transmembrane region" description="Helical" evidence="8">
    <location>
        <begin position="310"/>
        <end position="333"/>
    </location>
</feature>
<reference evidence="10 11" key="1">
    <citation type="submission" date="2016-07" db="EMBL/GenBank/DDBJ databases">
        <title>Genome analysis of Burkholderia fungorum ES3-20.</title>
        <authorList>
            <person name="Xu D."/>
            <person name="Yao R."/>
            <person name="Zheng S."/>
        </authorList>
    </citation>
    <scope>NUCLEOTIDE SEQUENCE [LARGE SCALE GENOMIC DNA]</scope>
    <source>
        <strain evidence="10 11">ES3-20</strain>
    </source>
</reference>
<keyword evidence="5 8" id="KW-1133">Transmembrane helix</keyword>
<dbReference type="CDD" id="cd12915">
    <property type="entry name" value="PDC2_DGC_like"/>
    <property type="match status" value="1"/>
</dbReference>
<dbReference type="EMBL" id="MCAS01000001">
    <property type="protein sequence ID" value="RKF50682.1"/>
    <property type="molecule type" value="Genomic_DNA"/>
</dbReference>